<keyword evidence="8" id="KW-1185">Reference proteome</keyword>
<dbReference type="Proteomes" id="UP000233556">
    <property type="component" value="Unassembled WGS sequence"/>
</dbReference>
<keyword evidence="3" id="KW-0732">Signal</keyword>
<keyword evidence="4" id="KW-0677">Repeat</keyword>
<evidence type="ECO:0000256" key="3">
    <source>
        <dbReference type="ARBA" id="ARBA00022729"/>
    </source>
</evidence>
<dbReference type="EMBL" id="KZ510535">
    <property type="protein sequence ID" value="PKU33037.1"/>
    <property type="molecule type" value="Genomic_DNA"/>
</dbReference>
<proteinExistence type="predicted"/>
<gene>
    <name evidence="7" type="ORF">llap_16659</name>
</gene>
<feature type="domain" description="Albumin" evidence="6">
    <location>
        <begin position="1"/>
        <end position="164"/>
    </location>
</feature>
<dbReference type="Gene3D" id="1.10.246.10">
    <property type="match status" value="4"/>
</dbReference>
<dbReference type="AlphaFoldDB" id="A0A2I0TGV4"/>
<feature type="domain" description="Albumin" evidence="6">
    <location>
        <begin position="178"/>
        <end position="345"/>
    </location>
</feature>
<comment type="subcellular location">
    <subcellularLocation>
        <location evidence="1">Secreted</location>
    </subcellularLocation>
</comment>
<dbReference type="PROSITE" id="PS51438">
    <property type="entry name" value="ALBUMIN_2"/>
    <property type="match status" value="2"/>
</dbReference>
<dbReference type="SUPFAM" id="SSF48552">
    <property type="entry name" value="Serum albumin-like"/>
    <property type="match status" value="3"/>
</dbReference>
<evidence type="ECO:0000313" key="7">
    <source>
        <dbReference type="EMBL" id="PKU33037.1"/>
    </source>
</evidence>
<reference evidence="8" key="1">
    <citation type="submission" date="2017-11" db="EMBL/GenBank/DDBJ databases">
        <authorList>
            <person name="Lima N.C."/>
            <person name="Parody-Merino A.M."/>
            <person name="Battley P.F."/>
            <person name="Fidler A.E."/>
            <person name="Prosdocimi F."/>
        </authorList>
    </citation>
    <scope>NUCLEOTIDE SEQUENCE [LARGE SCALE GENOMIC DNA]</scope>
</reference>
<dbReference type="CDD" id="cd00015">
    <property type="entry name" value="ALBUMIN"/>
    <property type="match status" value="1"/>
</dbReference>
<dbReference type="GO" id="GO:0005737">
    <property type="term" value="C:cytoplasm"/>
    <property type="evidence" value="ECO:0007669"/>
    <property type="project" value="TreeGrafter"/>
</dbReference>
<dbReference type="PANTHER" id="PTHR11385">
    <property type="entry name" value="SERUM ALBUMIN-RELATED"/>
    <property type="match status" value="1"/>
</dbReference>
<evidence type="ECO:0000256" key="2">
    <source>
        <dbReference type="ARBA" id="ARBA00022525"/>
    </source>
</evidence>
<dbReference type="PRINTS" id="PR00802">
    <property type="entry name" value="SERUMALBUMIN"/>
</dbReference>
<dbReference type="PROSITE" id="PS00212">
    <property type="entry name" value="ALBUMIN_1"/>
    <property type="match status" value="1"/>
</dbReference>
<evidence type="ECO:0000256" key="4">
    <source>
        <dbReference type="ARBA" id="ARBA00022737"/>
    </source>
</evidence>
<evidence type="ECO:0000313" key="8">
    <source>
        <dbReference type="Proteomes" id="UP000233556"/>
    </source>
</evidence>
<name>A0A2I0TGV4_LIMLA</name>
<dbReference type="InterPro" id="IPR020858">
    <property type="entry name" value="Serum_albumin-like"/>
</dbReference>
<evidence type="ECO:0000259" key="6">
    <source>
        <dbReference type="PROSITE" id="PS51438"/>
    </source>
</evidence>
<dbReference type="PANTHER" id="PTHR11385:SF14">
    <property type="entry name" value="AFAMIN"/>
    <property type="match status" value="1"/>
</dbReference>
<dbReference type="GO" id="GO:0036094">
    <property type="term" value="F:small molecule binding"/>
    <property type="evidence" value="ECO:0007669"/>
    <property type="project" value="TreeGrafter"/>
</dbReference>
<dbReference type="InterPro" id="IPR014760">
    <property type="entry name" value="Serum_albumin_N"/>
</dbReference>
<organism evidence="7 8">
    <name type="scientific">Limosa lapponica baueri</name>
    <dbReference type="NCBI Taxonomy" id="1758121"/>
    <lineage>
        <taxon>Eukaryota</taxon>
        <taxon>Metazoa</taxon>
        <taxon>Chordata</taxon>
        <taxon>Craniata</taxon>
        <taxon>Vertebrata</taxon>
        <taxon>Euteleostomi</taxon>
        <taxon>Archelosauria</taxon>
        <taxon>Archosauria</taxon>
        <taxon>Dinosauria</taxon>
        <taxon>Saurischia</taxon>
        <taxon>Theropoda</taxon>
        <taxon>Coelurosauria</taxon>
        <taxon>Aves</taxon>
        <taxon>Neognathae</taxon>
        <taxon>Neoaves</taxon>
        <taxon>Charadriiformes</taxon>
        <taxon>Scolopacidae</taxon>
        <taxon>Limosa</taxon>
    </lineage>
</organism>
<dbReference type="OrthoDB" id="9875082at2759"/>
<dbReference type="InterPro" id="IPR000264">
    <property type="entry name" value="ALB/AFP/VDB"/>
</dbReference>
<dbReference type="FunFam" id="1.10.246.10:FF:000002">
    <property type="entry name" value="Serum albumin"/>
    <property type="match status" value="1"/>
</dbReference>
<keyword evidence="5" id="KW-1015">Disulfide bond</keyword>
<evidence type="ECO:0000256" key="1">
    <source>
        <dbReference type="ARBA" id="ARBA00004613"/>
    </source>
</evidence>
<dbReference type="Pfam" id="PF00273">
    <property type="entry name" value="Serum_albumin"/>
    <property type="match status" value="2"/>
</dbReference>
<reference evidence="8" key="2">
    <citation type="submission" date="2017-12" db="EMBL/GenBank/DDBJ databases">
        <title>Genome sequence of the Bar-tailed Godwit (Limosa lapponica baueri).</title>
        <authorList>
            <person name="Lima N.C.B."/>
            <person name="Parody-Merino A.M."/>
            <person name="Battley P.F."/>
            <person name="Fidler A.E."/>
            <person name="Prosdocimi F."/>
        </authorList>
    </citation>
    <scope>NUCLEOTIDE SEQUENCE [LARGE SCALE GENOMIC DNA]</scope>
</reference>
<dbReference type="GO" id="GO:0072562">
    <property type="term" value="C:blood microparticle"/>
    <property type="evidence" value="ECO:0007669"/>
    <property type="project" value="TreeGrafter"/>
</dbReference>
<sequence>MITFAQYLQRCSYEGLSKLVKDVVDLAQKCVANEDAPECTKSLPTIFLDEICQVEKLRDTYGAMADCCSKADPERNECFLSFKVPQPDFVQPYERPASDVICKEYQDNRVPFLGHFIYTVARRNPFLYSPTILSLAADYEHALQSCCAGSDVGACLDEKAELMTYICSKQDVFSSKIKECCERPVVERSQCIIESEFDDKPADLPSLVEKYVQDKEVCKSYEAGHDEFLSERQETTPINDQVSHCCSDSYAYRRPCFTAMGVDTKYVPPAFNPDMFNFDEKLCTAPPDEREIGQMKLLINLIKRKPQMTEEQIKTIADGFSAMVEKCCKQSDIDTCLGEEVFPISFKKGHLLVPEISTGEVYP</sequence>
<protein>
    <submittedName>
        <fullName evidence="7">Serum albumin</fullName>
    </submittedName>
</protein>
<keyword evidence="2" id="KW-0964">Secreted</keyword>
<accession>A0A2I0TGV4</accession>
<evidence type="ECO:0000256" key="5">
    <source>
        <dbReference type="ARBA" id="ARBA00023157"/>
    </source>
</evidence>
<dbReference type="SMART" id="SM00103">
    <property type="entry name" value="ALBUMIN"/>
    <property type="match status" value="2"/>
</dbReference>
<dbReference type="FunFam" id="1.10.246.10:FF:000001">
    <property type="entry name" value="Serum albumin"/>
    <property type="match status" value="1"/>
</dbReference>
<dbReference type="InterPro" id="IPR020857">
    <property type="entry name" value="Serum_albumin_CS"/>
</dbReference>